<name>A0AA86RPF5_9FABA</name>
<keyword evidence="2" id="KW-1185">Reference proteome</keyword>
<gene>
    <name evidence="1" type="ORF">AYBTSS11_LOCUS2235</name>
</gene>
<accession>A0AA86RPF5</accession>
<evidence type="ECO:0000313" key="2">
    <source>
        <dbReference type="Proteomes" id="UP001189624"/>
    </source>
</evidence>
<protein>
    <submittedName>
        <fullName evidence="1">Uncharacterized protein</fullName>
    </submittedName>
</protein>
<sequence length="92" mass="10681">MGEVIEKQSLDTIKIFRMEIIKTSLMRACNHSLLPTNGVDRVRRYRTEAFGRQPTNYWQGVFSVLSYTKYFNVDTDVVVNRVMSSLNPVFNS</sequence>
<organism evidence="1 2">
    <name type="scientific">Sphenostylis stenocarpa</name>
    <dbReference type="NCBI Taxonomy" id="92480"/>
    <lineage>
        <taxon>Eukaryota</taxon>
        <taxon>Viridiplantae</taxon>
        <taxon>Streptophyta</taxon>
        <taxon>Embryophyta</taxon>
        <taxon>Tracheophyta</taxon>
        <taxon>Spermatophyta</taxon>
        <taxon>Magnoliopsida</taxon>
        <taxon>eudicotyledons</taxon>
        <taxon>Gunneridae</taxon>
        <taxon>Pentapetalae</taxon>
        <taxon>rosids</taxon>
        <taxon>fabids</taxon>
        <taxon>Fabales</taxon>
        <taxon>Fabaceae</taxon>
        <taxon>Papilionoideae</taxon>
        <taxon>50 kb inversion clade</taxon>
        <taxon>NPAAA clade</taxon>
        <taxon>indigoferoid/millettioid clade</taxon>
        <taxon>Phaseoleae</taxon>
        <taxon>Sphenostylis</taxon>
    </lineage>
</organism>
<proteinExistence type="predicted"/>
<reference evidence="1" key="1">
    <citation type="submission" date="2023-10" db="EMBL/GenBank/DDBJ databases">
        <authorList>
            <person name="Domelevo Entfellner J.-B."/>
        </authorList>
    </citation>
    <scope>NUCLEOTIDE SEQUENCE</scope>
</reference>
<evidence type="ECO:0000313" key="1">
    <source>
        <dbReference type="EMBL" id="CAJ1863461.1"/>
    </source>
</evidence>
<dbReference type="Proteomes" id="UP001189624">
    <property type="component" value="Chromosome 1"/>
</dbReference>
<dbReference type="EMBL" id="OY731398">
    <property type="protein sequence ID" value="CAJ1863461.1"/>
    <property type="molecule type" value="Genomic_DNA"/>
</dbReference>
<dbReference type="Gramene" id="rna-AYBTSS11_LOCUS2235">
    <property type="protein sequence ID" value="CAJ1863461.1"/>
    <property type="gene ID" value="gene-AYBTSS11_LOCUS2235"/>
</dbReference>
<dbReference type="AlphaFoldDB" id="A0AA86RPF5"/>